<dbReference type="GO" id="GO:0009398">
    <property type="term" value="P:FMN biosynthetic process"/>
    <property type="evidence" value="ECO:0007669"/>
    <property type="project" value="UniProtKB-UniRule"/>
</dbReference>
<reference evidence="16 17" key="1">
    <citation type="submission" date="2019-11" db="EMBL/GenBank/DDBJ databases">
        <title>FDA dAtabase for Regulatory Grade micrObial Sequences (FDA-ARGOS): Supporting development and validation of Infectious Disease Dx tests.</title>
        <authorList>
            <person name="Turner S."/>
            <person name="Byrd R."/>
            <person name="Tallon L."/>
            <person name="Sadzewicz L."/>
            <person name="Vavikolanu K."/>
            <person name="Mehta A."/>
            <person name="Aluvathingal J."/>
            <person name="Nadendla S."/>
            <person name="Myers T."/>
            <person name="Yan Y."/>
            <person name="Sichtig H."/>
        </authorList>
    </citation>
    <scope>NUCLEOTIDE SEQUENCE [LARGE SCALE GENOMIC DNA]</scope>
    <source>
        <strain evidence="16 17">FDAARGOS_741</strain>
    </source>
</reference>
<organism evidence="16 17">
    <name type="scientific">Gemella morbillorum</name>
    <dbReference type="NCBI Taxonomy" id="29391"/>
    <lineage>
        <taxon>Bacteria</taxon>
        <taxon>Bacillati</taxon>
        <taxon>Bacillota</taxon>
        <taxon>Bacilli</taxon>
        <taxon>Bacillales</taxon>
        <taxon>Gemellaceae</taxon>
        <taxon>Gemella</taxon>
    </lineage>
</organism>
<proteinExistence type="inferred from homology"/>
<dbReference type="InterPro" id="IPR023468">
    <property type="entry name" value="Riboflavin_kinase"/>
</dbReference>
<evidence type="ECO:0000256" key="5">
    <source>
        <dbReference type="ARBA" id="ARBA00022679"/>
    </source>
</evidence>
<comment type="catalytic activity">
    <reaction evidence="13 14">
        <text>FMN + ATP + H(+) = FAD + diphosphate</text>
        <dbReference type="Rhea" id="RHEA:17237"/>
        <dbReference type="ChEBI" id="CHEBI:15378"/>
        <dbReference type="ChEBI" id="CHEBI:30616"/>
        <dbReference type="ChEBI" id="CHEBI:33019"/>
        <dbReference type="ChEBI" id="CHEBI:57692"/>
        <dbReference type="ChEBI" id="CHEBI:58210"/>
        <dbReference type="EC" id="2.7.7.2"/>
    </reaction>
</comment>
<dbReference type="Proteomes" id="UP000425411">
    <property type="component" value="Chromosome"/>
</dbReference>
<evidence type="ECO:0000256" key="3">
    <source>
        <dbReference type="ARBA" id="ARBA00022630"/>
    </source>
</evidence>
<dbReference type="InterPro" id="IPR023465">
    <property type="entry name" value="Riboflavin_kinase_dom_sf"/>
</dbReference>
<dbReference type="GO" id="GO:0005524">
    <property type="term" value="F:ATP binding"/>
    <property type="evidence" value="ECO:0007669"/>
    <property type="project" value="UniProtKB-UniRule"/>
</dbReference>
<evidence type="ECO:0000259" key="15">
    <source>
        <dbReference type="SMART" id="SM00904"/>
    </source>
</evidence>
<evidence type="ECO:0000256" key="12">
    <source>
        <dbReference type="ARBA" id="ARBA00047880"/>
    </source>
</evidence>
<evidence type="ECO:0000256" key="4">
    <source>
        <dbReference type="ARBA" id="ARBA00022643"/>
    </source>
</evidence>
<comment type="similarity">
    <text evidence="14">Belongs to the ribF family.</text>
</comment>
<gene>
    <name evidence="16" type="primary">ribF</name>
    <name evidence="16" type="ORF">FOC49_06865</name>
</gene>
<dbReference type="GO" id="GO:0006747">
    <property type="term" value="P:FAD biosynthetic process"/>
    <property type="evidence" value="ECO:0007669"/>
    <property type="project" value="UniProtKB-UniRule"/>
</dbReference>
<accession>A0AAP9HD67</accession>
<keyword evidence="4 14" id="KW-0288">FMN</keyword>
<dbReference type="Gene3D" id="2.40.30.30">
    <property type="entry name" value="Riboflavin kinase-like"/>
    <property type="match status" value="1"/>
</dbReference>
<dbReference type="EC" id="2.7.1.26" evidence="14"/>
<evidence type="ECO:0000256" key="2">
    <source>
        <dbReference type="ARBA" id="ARBA00005201"/>
    </source>
</evidence>
<evidence type="ECO:0000256" key="7">
    <source>
        <dbReference type="ARBA" id="ARBA00022741"/>
    </source>
</evidence>
<evidence type="ECO:0000256" key="14">
    <source>
        <dbReference type="PIRNR" id="PIRNR004491"/>
    </source>
</evidence>
<comment type="pathway">
    <text evidence="2 14">Cofactor biosynthesis; FMN biosynthesis; FMN from riboflavin (ATP route): step 1/1.</text>
</comment>
<dbReference type="InterPro" id="IPR015865">
    <property type="entry name" value="Riboflavin_kinase_bac/euk"/>
</dbReference>
<dbReference type="GO" id="GO:0008531">
    <property type="term" value="F:riboflavin kinase activity"/>
    <property type="evidence" value="ECO:0007669"/>
    <property type="project" value="UniProtKB-UniRule"/>
</dbReference>
<evidence type="ECO:0000256" key="13">
    <source>
        <dbReference type="ARBA" id="ARBA00049494"/>
    </source>
</evidence>
<comment type="catalytic activity">
    <reaction evidence="12 14">
        <text>riboflavin + ATP = FMN + ADP + H(+)</text>
        <dbReference type="Rhea" id="RHEA:14357"/>
        <dbReference type="ChEBI" id="CHEBI:15378"/>
        <dbReference type="ChEBI" id="CHEBI:30616"/>
        <dbReference type="ChEBI" id="CHEBI:57986"/>
        <dbReference type="ChEBI" id="CHEBI:58210"/>
        <dbReference type="ChEBI" id="CHEBI:456216"/>
        <dbReference type="EC" id="2.7.1.26"/>
    </reaction>
</comment>
<dbReference type="PANTHER" id="PTHR22749">
    <property type="entry name" value="RIBOFLAVIN KINASE/FMN ADENYLYLTRANSFERASE"/>
    <property type="match status" value="1"/>
</dbReference>
<name>A0AAP9HD67_9BACL</name>
<evidence type="ECO:0000256" key="11">
    <source>
        <dbReference type="ARBA" id="ARBA00023268"/>
    </source>
</evidence>
<dbReference type="Gene3D" id="3.40.50.620">
    <property type="entry name" value="HUPs"/>
    <property type="match status" value="1"/>
</dbReference>
<dbReference type="SUPFAM" id="SSF82114">
    <property type="entry name" value="Riboflavin kinase-like"/>
    <property type="match status" value="1"/>
</dbReference>
<evidence type="ECO:0000256" key="6">
    <source>
        <dbReference type="ARBA" id="ARBA00022695"/>
    </source>
</evidence>
<keyword evidence="3 14" id="KW-0285">Flavoprotein</keyword>
<keyword evidence="11" id="KW-0511">Multifunctional enzyme</keyword>
<dbReference type="GO" id="GO:0009231">
    <property type="term" value="P:riboflavin biosynthetic process"/>
    <property type="evidence" value="ECO:0007669"/>
    <property type="project" value="InterPro"/>
</dbReference>
<keyword evidence="7 14" id="KW-0547">Nucleotide-binding</keyword>
<feature type="domain" description="Riboflavin kinase" evidence="15">
    <location>
        <begin position="178"/>
        <end position="305"/>
    </location>
</feature>
<dbReference type="InterPro" id="IPR002606">
    <property type="entry name" value="Riboflavin_kinase_bac"/>
</dbReference>
<keyword evidence="8 14" id="KW-0418">Kinase</keyword>
<dbReference type="GO" id="GO:0003919">
    <property type="term" value="F:FMN adenylyltransferase activity"/>
    <property type="evidence" value="ECO:0007669"/>
    <property type="project" value="UniProtKB-UniRule"/>
</dbReference>
<dbReference type="PANTHER" id="PTHR22749:SF6">
    <property type="entry name" value="RIBOFLAVIN KINASE"/>
    <property type="match status" value="1"/>
</dbReference>
<evidence type="ECO:0000313" key="16">
    <source>
        <dbReference type="EMBL" id="QGS09620.1"/>
    </source>
</evidence>
<dbReference type="RefSeq" id="WP_004632288.1">
    <property type="nucleotide sequence ID" value="NZ_CP046314.1"/>
</dbReference>
<evidence type="ECO:0000313" key="17">
    <source>
        <dbReference type="Proteomes" id="UP000425411"/>
    </source>
</evidence>
<dbReference type="Pfam" id="PF01687">
    <property type="entry name" value="Flavokinase"/>
    <property type="match status" value="1"/>
</dbReference>
<dbReference type="EC" id="2.7.7.2" evidence="14"/>
<dbReference type="EMBL" id="CP046314">
    <property type="protein sequence ID" value="QGS09620.1"/>
    <property type="molecule type" value="Genomic_DNA"/>
</dbReference>
<protein>
    <recommendedName>
        <fullName evidence="14">Riboflavin biosynthesis protein</fullName>
    </recommendedName>
    <domain>
        <recommendedName>
            <fullName evidence="14">Riboflavin kinase</fullName>
            <ecNumber evidence="14">2.7.1.26</ecNumber>
        </recommendedName>
        <alternativeName>
            <fullName evidence="14">Flavokinase</fullName>
        </alternativeName>
    </domain>
    <domain>
        <recommendedName>
            <fullName evidence="14">FMN adenylyltransferase</fullName>
            <ecNumber evidence="14">2.7.7.2</ecNumber>
        </recommendedName>
        <alternativeName>
            <fullName evidence="14">FAD pyrophosphorylase</fullName>
        </alternativeName>
        <alternativeName>
            <fullName evidence="14">FAD synthase</fullName>
        </alternativeName>
    </domain>
</protein>
<keyword evidence="17" id="KW-1185">Reference proteome</keyword>
<dbReference type="Pfam" id="PF06574">
    <property type="entry name" value="FAD_syn"/>
    <property type="match status" value="1"/>
</dbReference>
<dbReference type="SMART" id="SM00904">
    <property type="entry name" value="Flavokinase"/>
    <property type="match status" value="1"/>
</dbReference>
<evidence type="ECO:0000256" key="1">
    <source>
        <dbReference type="ARBA" id="ARBA00004726"/>
    </source>
</evidence>
<dbReference type="AlphaFoldDB" id="A0AAP9HD67"/>
<keyword evidence="5 14" id="KW-0808">Transferase</keyword>
<dbReference type="PIRSF" id="PIRSF004491">
    <property type="entry name" value="FAD_Synth"/>
    <property type="match status" value="1"/>
</dbReference>
<keyword evidence="6 14" id="KW-0548">Nucleotidyltransferase</keyword>
<dbReference type="CDD" id="cd02064">
    <property type="entry name" value="FAD_synthetase_N"/>
    <property type="match status" value="1"/>
</dbReference>
<dbReference type="InterPro" id="IPR015864">
    <property type="entry name" value="FAD_synthase"/>
</dbReference>
<keyword evidence="9 14" id="KW-0274">FAD</keyword>
<evidence type="ECO:0000256" key="9">
    <source>
        <dbReference type="ARBA" id="ARBA00022827"/>
    </source>
</evidence>
<dbReference type="InterPro" id="IPR014729">
    <property type="entry name" value="Rossmann-like_a/b/a_fold"/>
</dbReference>
<dbReference type="NCBIfam" id="TIGR00083">
    <property type="entry name" value="ribF"/>
    <property type="match status" value="1"/>
</dbReference>
<sequence length="305" mass="35296">MKIFNISDYNIIEKSNKKRVAALGFFDGVHKAHQKIISEMVSEAREGYVPTVITLDRSPKEYFAKSKEESLTPLKKKSKIFEELGVEEVYYLEFNEQLQNLEAIEFIDKILKKLKVEKVFFGYDYKYGVKGSGTPEMILDSGIKVSIHEKEEIEHHKISTTTLKSFVINNDFVSYIKFSGRAYSIVGTVIKGKQLGRTINFPTANLDLTENYLLPKTNGVYLTKTMVGKKIYKSLTNIGYNPTVSGIKDKKSIETHILDFDEDIYGEEIEVYFYEFLRPEKKFDSFNRLKEQLQIDKDVCEKKIF</sequence>
<dbReference type="SUPFAM" id="SSF52374">
    <property type="entry name" value="Nucleotidylyl transferase"/>
    <property type="match status" value="1"/>
</dbReference>
<comment type="pathway">
    <text evidence="1 14">Cofactor biosynthesis; FAD biosynthesis; FAD from FMN: step 1/1.</text>
</comment>
<evidence type="ECO:0000256" key="8">
    <source>
        <dbReference type="ARBA" id="ARBA00022777"/>
    </source>
</evidence>
<evidence type="ECO:0000256" key="10">
    <source>
        <dbReference type="ARBA" id="ARBA00022840"/>
    </source>
</evidence>
<keyword evidence="10 14" id="KW-0067">ATP-binding</keyword>